<comment type="pathway">
    <text evidence="2">Metabolic intermediate metabolism; pimeloyl-CoA biosynthesis; pimeloyl-CoA from pimelate: step 1/1.</text>
</comment>
<evidence type="ECO:0000256" key="9">
    <source>
        <dbReference type="ARBA" id="ARBA00022842"/>
    </source>
</evidence>
<dbReference type="GO" id="GO:0042410">
    <property type="term" value="F:6-carboxyhexanoate-CoA ligase activity"/>
    <property type="evidence" value="ECO:0007669"/>
    <property type="project" value="UniProtKB-EC"/>
</dbReference>
<dbReference type="UniPathway" id="UPA00999">
    <property type="reaction ID" value="UER00351"/>
</dbReference>
<dbReference type="GO" id="GO:0005524">
    <property type="term" value="F:ATP binding"/>
    <property type="evidence" value="ECO:0007669"/>
    <property type="project" value="UniProtKB-KW"/>
</dbReference>
<keyword evidence="7" id="KW-0093">Biotin biosynthesis</keyword>
<dbReference type="AlphaFoldDB" id="A0A1T4S851"/>
<comment type="catalytic activity">
    <reaction evidence="10">
        <text>heptanedioate + ATP + CoA = 6-carboxyhexanoyl-CoA + AMP + diphosphate</text>
        <dbReference type="Rhea" id="RHEA:14781"/>
        <dbReference type="ChEBI" id="CHEBI:30616"/>
        <dbReference type="ChEBI" id="CHEBI:33019"/>
        <dbReference type="ChEBI" id="CHEBI:36165"/>
        <dbReference type="ChEBI" id="CHEBI:57287"/>
        <dbReference type="ChEBI" id="CHEBI:57360"/>
        <dbReference type="ChEBI" id="CHEBI:456215"/>
        <dbReference type="EC" id="6.2.1.14"/>
    </reaction>
</comment>
<organism evidence="11 12">
    <name type="scientific">Carboxydocella sporoproducens DSM 16521</name>
    <dbReference type="NCBI Taxonomy" id="1121270"/>
    <lineage>
        <taxon>Bacteria</taxon>
        <taxon>Bacillati</taxon>
        <taxon>Bacillota</taxon>
        <taxon>Clostridia</taxon>
        <taxon>Eubacteriales</taxon>
        <taxon>Clostridiales Family XVI. Incertae Sedis</taxon>
        <taxon>Carboxydocella</taxon>
    </lineage>
</organism>
<keyword evidence="5 11" id="KW-0436">Ligase</keyword>
<evidence type="ECO:0000256" key="4">
    <source>
        <dbReference type="ARBA" id="ARBA00012984"/>
    </source>
</evidence>
<dbReference type="OrthoDB" id="9792985at2"/>
<evidence type="ECO:0000256" key="5">
    <source>
        <dbReference type="ARBA" id="ARBA00022598"/>
    </source>
</evidence>
<comment type="cofactor">
    <cofactor evidence="1">
        <name>Mg(2+)</name>
        <dbReference type="ChEBI" id="CHEBI:18420"/>
    </cofactor>
</comment>
<evidence type="ECO:0000256" key="2">
    <source>
        <dbReference type="ARBA" id="ARBA00005075"/>
    </source>
</evidence>
<accession>A0A1T4S851</accession>
<keyword evidence="6" id="KW-0547">Nucleotide-binding</keyword>
<dbReference type="InterPro" id="IPR005499">
    <property type="entry name" value="BioW"/>
</dbReference>
<gene>
    <name evidence="11" type="ORF">SAMN02745885_02488</name>
</gene>
<dbReference type="RefSeq" id="WP_078666462.1">
    <property type="nucleotide sequence ID" value="NZ_FUXM01000045.1"/>
</dbReference>
<keyword evidence="8" id="KW-0067">ATP-binding</keyword>
<evidence type="ECO:0000256" key="6">
    <source>
        <dbReference type="ARBA" id="ARBA00022741"/>
    </source>
</evidence>
<dbReference type="GO" id="GO:0009102">
    <property type="term" value="P:biotin biosynthetic process"/>
    <property type="evidence" value="ECO:0007669"/>
    <property type="project" value="UniProtKB-KW"/>
</dbReference>
<evidence type="ECO:0000256" key="7">
    <source>
        <dbReference type="ARBA" id="ARBA00022756"/>
    </source>
</evidence>
<dbReference type="Proteomes" id="UP000189933">
    <property type="component" value="Unassembled WGS sequence"/>
</dbReference>
<evidence type="ECO:0000256" key="1">
    <source>
        <dbReference type="ARBA" id="ARBA00001946"/>
    </source>
</evidence>
<evidence type="ECO:0000313" key="11">
    <source>
        <dbReference type="EMBL" id="SKA24078.1"/>
    </source>
</evidence>
<evidence type="ECO:0000256" key="3">
    <source>
        <dbReference type="ARBA" id="ARBA00011738"/>
    </source>
</evidence>
<dbReference type="EMBL" id="FUXM01000045">
    <property type="protein sequence ID" value="SKA24078.1"/>
    <property type="molecule type" value="Genomic_DNA"/>
</dbReference>
<proteinExistence type="predicted"/>
<dbReference type="Pfam" id="PF03744">
    <property type="entry name" value="BioW"/>
    <property type="match status" value="1"/>
</dbReference>
<sequence length="255" mass="28887">MNWYSIRMRAAAGGPHEKGGRHISGAEDLVPETEIEDRLFYFWQKASNHEKGKWDFLQITVEKIDERVQEVSLLPVKLFYPATTVDARKLATELLGRNGITQRQINSAFQLLENPPQDIRGAWVVALDSNRVVRENVRATKFGWNQTTYQQLREMLTCAGLINTRLSEALALASKVNACPGIVAELCWSDNPEYTTGYVASSRLGYCRLPNFKPIGKGGGRVFWIEKEEQIESVLHWLREVPCLIGGVPILQKEE</sequence>
<keyword evidence="12" id="KW-1185">Reference proteome</keyword>
<reference evidence="12" key="1">
    <citation type="submission" date="2017-02" db="EMBL/GenBank/DDBJ databases">
        <authorList>
            <person name="Varghese N."/>
            <person name="Submissions S."/>
        </authorList>
    </citation>
    <scope>NUCLEOTIDE SEQUENCE [LARGE SCALE GENOMIC DNA]</scope>
    <source>
        <strain evidence="12">DSM 16521</strain>
    </source>
</reference>
<name>A0A1T4S851_9FIRM</name>
<keyword evidence="9" id="KW-0460">Magnesium</keyword>
<evidence type="ECO:0000256" key="10">
    <source>
        <dbReference type="ARBA" id="ARBA00049553"/>
    </source>
</evidence>
<protein>
    <recommendedName>
        <fullName evidence="4">6-carboxyhexanoate--CoA ligase</fullName>
        <ecNumber evidence="4">6.2.1.14</ecNumber>
    </recommendedName>
</protein>
<evidence type="ECO:0000313" key="12">
    <source>
        <dbReference type="Proteomes" id="UP000189933"/>
    </source>
</evidence>
<dbReference type="EC" id="6.2.1.14" evidence="4"/>
<comment type="subunit">
    <text evidence="3">Homodimer.</text>
</comment>
<evidence type="ECO:0000256" key="8">
    <source>
        <dbReference type="ARBA" id="ARBA00022840"/>
    </source>
</evidence>